<dbReference type="Proteomes" id="UP000326924">
    <property type="component" value="Unassembled WGS sequence"/>
</dbReference>
<dbReference type="AlphaFoldDB" id="A0A5J5EP81"/>
<evidence type="ECO:0000313" key="3">
    <source>
        <dbReference type="Proteomes" id="UP000326924"/>
    </source>
</evidence>
<dbReference type="InParanoid" id="A0A5J5EP81"/>
<organism evidence="2 3">
    <name type="scientific">Sphaerosporella brunnea</name>
    <dbReference type="NCBI Taxonomy" id="1250544"/>
    <lineage>
        <taxon>Eukaryota</taxon>
        <taxon>Fungi</taxon>
        <taxon>Dikarya</taxon>
        <taxon>Ascomycota</taxon>
        <taxon>Pezizomycotina</taxon>
        <taxon>Pezizomycetes</taxon>
        <taxon>Pezizales</taxon>
        <taxon>Pyronemataceae</taxon>
        <taxon>Sphaerosporella</taxon>
    </lineage>
</organism>
<comment type="caution">
    <text evidence="2">The sequence shown here is derived from an EMBL/GenBank/DDBJ whole genome shotgun (WGS) entry which is preliminary data.</text>
</comment>
<evidence type="ECO:0000256" key="1">
    <source>
        <dbReference type="SAM" id="MobiDB-lite"/>
    </source>
</evidence>
<accession>A0A5J5EP81</accession>
<dbReference type="EMBL" id="VXIS01000189">
    <property type="protein sequence ID" value="KAA8898218.1"/>
    <property type="molecule type" value="Genomic_DNA"/>
</dbReference>
<reference evidence="2 3" key="1">
    <citation type="submission" date="2019-09" db="EMBL/GenBank/DDBJ databases">
        <title>Draft genome of the ectomycorrhizal ascomycete Sphaerosporella brunnea.</title>
        <authorList>
            <consortium name="DOE Joint Genome Institute"/>
            <person name="Benucci G.M."/>
            <person name="Marozzi G."/>
            <person name="Antonielli L."/>
            <person name="Sanchez S."/>
            <person name="Marco P."/>
            <person name="Wang X."/>
            <person name="Falini L.B."/>
            <person name="Barry K."/>
            <person name="Haridas S."/>
            <person name="Lipzen A."/>
            <person name="Labutti K."/>
            <person name="Grigoriev I.V."/>
            <person name="Murat C."/>
            <person name="Martin F."/>
            <person name="Albertini E."/>
            <person name="Donnini D."/>
            <person name="Bonito G."/>
        </authorList>
    </citation>
    <scope>NUCLEOTIDE SEQUENCE [LARGE SCALE GENOMIC DNA]</scope>
    <source>
        <strain evidence="2 3">Sb_GMNB300</strain>
    </source>
</reference>
<evidence type="ECO:0000313" key="2">
    <source>
        <dbReference type="EMBL" id="KAA8898218.1"/>
    </source>
</evidence>
<proteinExistence type="predicted"/>
<feature type="non-terminal residue" evidence="2">
    <location>
        <position position="1"/>
    </location>
</feature>
<feature type="non-terminal residue" evidence="2">
    <location>
        <position position="176"/>
    </location>
</feature>
<keyword evidence="3" id="KW-1185">Reference proteome</keyword>
<sequence length="176" mass="20039">PLLLPSPRATPRMEPRTPAKALGRLPSPAFSETSPSRRPITSPAGKPPPDWCSIAPEEWLLQFRQAVKSVVYRFINQIHKAMMIFEISSKTHYLHYQALEVGLHELWSSWKAFSQRKEIDEEVIGDSPLYFDFLNLVKKMRTPIGVSKRSEMEAIRMTSHALIEDVGKLQRAVTTA</sequence>
<protein>
    <submittedName>
        <fullName evidence="2">Uncharacterized protein</fullName>
    </submittedName>
</protein>
<gene>
    <name evidence="2" type="ORF">FN846DRAFT_766111</name>
</gene>
<feature type="region of interest" description="Disordered" evidence="1">
    <location>
        <begin position="1"/>
        <end position="49"/>
    </location>
</feature>
<name>A0A5J5EP81_9PEZI</name>